<dbReference type="InterPro" id="IPR032010">
    <property type="entry name" value="APD1-4_M"/>
</dbReference>
<dbReference type="EMBL" id="JBBCAQ010000034">
    <property type="protein sequence ID" value="KAK7580382.1"/>
    <property type="molecule type" value="Genomic_DNA"/>
</dbReference>
<dbReference type="Pfam" id="PF16040">
    <property type="entry name" value="APD1-4_N"/>
    <property type="match status" value="1"/>
</dbReference>
<dbReference type="InterPro" id="IPR032008">
    <property type="entry name" value="APD1-4_N"/>
</dbReference>
<sequence>MYSAVKVLIFLFGIFIIPTILVIIPLYLRHKTFADVIFAVTESDVREMKDGISTLFCEAHTLRMNSSFNAFQINSQEINETQPKKHLRLRKSMTIPDDSLEYWGFFLNKGSIVNLSLCSRHQGGRIMIVRDISDFHTCGLLEHENKAKPQIHLNQDAIHITYDSNENTNDEFEGENLSAERSSKSKPHSQPRTITPTKEYINMQLISPSTRLKRSVNKRSPPVTHMEAILHGKTNPTQEDSSVSSFEQTLLMCHNGRILLNENFTYSNLCTNFEQLENVKHPRIPYKVPQDGYYFYIFYSDNDLISNEFYTIFDIWKPTYEYGGYVRNCINQTECSFPLTMWSDEKVVVEIPTRNGIEHEIDDVSILVSTCEPRTSLYSLFLIAVLISILFSAFIGSSTERRY</sequence>
<keyword evidence="6" id="KW-1185">Reference proteome</keyword>
<keyword evidence="2" id="KW-0812">Transmembrane</keyword>
<name>A0AAN9TAL9_9HEMI</name>
<comment type="caution">
    <text evidence="5">The sequence shown here is derived from an EMBL/GenBank/DDBJ whole genome shotgun (WGS) entry which is preliminary data.</text>
</comment>
<reference evidence="5 6" key="1">
    <citation type="submission" date="2024-03" db="EMBL/GenBank/DDBJ databases">
        <title>Adaptation during the transition from Ophiocordyceps entomopathogen to insect associate is accompanied by gene loss and intensified selection.</title>
        <authorList>
            <person name="Ward C.M."/>
            <person name="Onetto C.A."/>
            <person name="Borneman A.R."/>
        </authorList>
    </citation>
    <scope>NUCLEOTIDE SEQUENCE [LARGE SCALE GENOMIC DNA]</scope>
    <source>
        <strain evidence="5">AWRI1</strain>
        <tissue evidence="5">Single Adult Female</tissue>
    </source>
</reference>
<evidence type="ECO:0000259" key="4">
    <source>
        <dbReference type="Pfam" id="PF16041"/>
    </source>
</evidence>
<dbReference type="PANTHER" id="PTHR39077">
    <property type="entry name" value="DUF4793 DOMAIN-CONTAINING PROTEIN"/>
    <property type="match status" value="1"/>
</dbReference>
<evidence type="ECO:0000313" key="5">
    <source>
        <dbReference type="EMBL" id="KAK7580382.1"/>
    </source>
</evidence>
<gene>
    <name evidence="5" type="ORF">V9T40_001011</name>
</gene>
<feature type="transmembrane region" description="Helical" evidence="2">
    <location>
        <begin position="7"/>
        <end position="28"/>
    </location>
</feature>
<feature type="domain" description="E3 ubiquitin-protein ligase APD1-4 N-terminal" evidence="3">
    <location>
        <begin position="65"/>
        <end position="130"/>
    </location>
</feature>
<evidence type="ECO:0000256" key="2">
    <source>
        <dbReference type="SAM" id="Phobius"/>
    </source>
</evidence>
<keyword evidence="2" id="KW-0472">Membrane</keyword>
<dbReference type="PANTHER" id="PTHR39077:SF2">
    <property type="entry name" value="E3 UBIQUITIN-PROTEIN LIGASE APD1-4 MIDDLE DOMAIN-CONTAINING PROTEIN"/>
    <property type="match status" value="1"/>
</dbReference>
<feature type="region of interest" description="Disordered" evidence="1">
    <location>
        <begin position="166"/>
        <end position="195"/>
    </location>
</feature>
<dbReference type="Proteomes" id="UP001367676">
    <property type="component" value="Unassembled WGS sequence"/>
</dbReference>
<evidence type="ECO:0000256" key="1">
    <source>
        <dbReference type="SAM" id="MobiDB-lite"/>
    </source>
</evidence>
<protein>
    <submittedName>
        <fullName evidence="5">Uncharacterized protein</fullName>
    </submittedName>
</protein>
<organism evidence="5 6">
    <name type="scientific">Parthenolecanium corni</name>
    <dbReference type="NCBI Taxonomy" id="536013"/>
    <lineage>
        <taxon>Eukaryota</taxon>
        <taxon>Metazoa</taxon>
        <taxon>Ecdysozoa</taxon>
        <taxon>Arthropoda</taxon>
        <taxon>Hexapoda</taxon>
        <taxon>Insecta</taxon>
        <taxon>Pterygota</taxon>
        <taxon>Neoptera</taxon>
        <taxon>Paraneoptera</taxon>
        <taxon>Hemiptera</taxon>
        <taxon>Sternorrhyncha</taxon>
        <taxon>Coccoidea</taxon>
        <taxon>Coccidae</taxon>
        <taxon>Parthenolecanium</taxon>
    </lineage>
</organism>
<accession>A0AAN9TAL9</accession>
<dbReference type="AlphaFoldDB" id="A0AAN9TAL9"/>
<evidence type="ECO:0000313" key="6">
    <source>
        <dbReference type="Proteomes" id="UP001367676"/>
    </source>
</evidence>
<proteinExistence type="predicted"/>
<dbReference type="Pfam" id="PF16041">
    <property type="entry name" value="APD1-4_M"/>
    <property type="match status" value="1"/>
</dbReference>
<feature type="transmembrane region" description="Helical" evidence="2">
    <location>
        <begin position="377"/>
        <end position="396"/>
    </location>
</feature>
<keyword evidence="2" id="KW-1133">Transmembrane helix</keyword>
<evidence type="ECO:0000259" key="3">
    <source>
        <dbReference type="Pfam" id="PF16040"/>
    </source>
</evidence>
<feature type="domain" description="E3 ubiquitin-protein ligase APD1-4 middle" evidence="4">
    <location>
        <begin position="284"/>
        <end position="391"/>
    </location>
</feature>